<reference evidence="2 3" key="1">
    <citation type="journal article" date="2016" name="Nat. Commun.">
        <title>Thousands of microbial genomes shed light on interconnected biogeochemical processes in an aquifer system.</title>
        <authorList>
            <person name="Anantharaman K."/>
            <person name="Brown C.T."/>
            <person name="Hug L.A."/>
            <person name="Sharon I."/>
            <person name="Castelle C.J."/>
            <person name="Probst A.J."/>
            <person name="Thomas B.C."/>
            <person name="Singh A."/>
            <person name="Wilkins M.J."/>
            <person name="Karaoz U."/>
            <person name="Brodie E.L."/>
            <person name="Williams K.H."/>
            <person name="Hubbard S.S."/>
            <person name="Banfield J.F."/>
        </authorList>
    </citation>
    <scope>NUCLEOTIDE SEQUENCE [LARGE SCALE GENOMIC DNA]</scope>
</reference>
<dbReference type="AlphaFoldDB" id="A0A1F5FX23"/>
<proteinExistence type="predicted"/>
<name>A0A1F5FX23_9BACT</name>
<organism evidence="2 3">
    <name type="scientific">Candidatus Collierbacteria bacterium RIFOXYD1_FULL_40_9</name>
    <dbReference type="NCBI Taxonomy" id="1817731"/>
    <lineage>
        <taxon>Bacteria</taxon>
        <taxon>Candidatus Collieribacteriota</taxon>
    </lineage>
</organism>
<protein>
    <recommendedName>
        <fullName evidence="1">SMEK domain-containing protein</fullName>
    </recommendedName>
</protein>
<gene>
    <name evidence="2" type="ORF">A2572_03350</name>
</gene>
<dbReference type="EMBL" id="MFAQ01000002">
    <property type="protein sequence ID" value="OGD84135.1"/>
    <property type="molecule type" value="Genomic_DNA"/>
</dbReference>
<dbReference type="Proteomes" id="UP000179237">
    <property type="component" value="Unassembled WGS sequence"/>
</dbReference>
<dbReference type="InterPro" id="IPR047740">
    <property type="entry name" value="SMEK_dom"/>
</dbReference>
<feature type="domain" description="SMEK" evidence="1">
    <location>
        <begin position="9"/>
        <end position="147"/>
    </location>
</feature>
<dbReference type="NCBIfam" id="NF033859">
    <property type="entry name" value="SMEK_N"/>
    <property type="match status" value="1"/>
</dbReference>
<sequence>MKSQEYITKIIDLLGVLAYQVDSAGGLHLYDKHKHCEELFRKIFNLTYSYNLVNINVTEDENFPAIDLADSDEGKCIQVTSDPSATKIKKTIKIFCKKKLYETYPKLNIYIISKRKSSYRKDFVTTGGFIFDKNKDIRDKEDLIKDIAGLSIEKIQEIWEMLEQELGSGAVTSVANEVETIMDLINFLSDNKSGKEIKMSDDPDPKKKIMERFAEYSDYLKQQIVDFIPVYQNARQQAESKLGVDKAMVTLMRYFLMDRSIKFLDQNNQDPKKALDSLVEYFETQMSKGGKRYDYGAIRYYLVQEIINCNVFPNPIVQNNQ</sequence>
<evidence type="ECO:0000313" key="2">
    <source>
        <dbReference type="EMBL" id="OGD84135.1"/>
    </source>
</evidence>
<dbReference type="Pfam" id="PF21941">
    <property type="entry name" value="SMEK_N"/>
    <property type="match status" value="1"/>
</dbReference>
<accession>A0A1F5FX23</accession>
<evidence type="ECO:0000259" key="1">
    <source>
        <dbReference type="Pfam" id="PF21941"/>
    </source>
</evidence>
<comment type="caution">
    <text evidence="2">The sequence shown here is derived from an EMBL/GenBank/DDBJ whole genome shotgun (WGS) entry which is preliminary data.</text>
</comment>
<evidence type="ECO:0000313" key="3">
    <source>
        <dbReference type="Proteomes" id="UP000179237"/>
    </source>
</evidence>